<keyword evidence="5" id="KW-0539">Nucleus</keyword>
<feature type="region of interest" description="Disordered" evidence="7">
    <location>
        <begin position="448"/>
        <end position="468"/>
    </location>
</feature>
<feature type="repeat" description="WD" evidence="6">
    <location>
        <begin position="950"/>
        <end position="983"/>
    </location>
</feature>
<protein>
    <recommendedName>
        <fullName evidence="8">Xaa-Pro dipeptidyl-peptidase C-terminal domain-containing protein</fullName>
    </recommendedName>
</protein>
<dbReference type="InterPro" id="IPR019775">
    <property type="entry name" value="WD40_repeat_CS"/>
</dbReference>
<dbReference type="SMART" id="SM00320">
    <property type="entry name" value="WD40"/>
    <property type="match status" value="8"/>
</dbReference>
<evidence type="ECO:0000256" key="5">
    <source>
        <dbReference type="ARBA" id="ARBA00023242"/>
    </source>
</evidence>
<evidence type="ECO:0000256" key="4">
    <source>
        <dbReference type="ARBA" id="ARBA00022801"/>
    </source>
</evidence>
<feature type="repeat" description="WD" evidence="6">
    <location>
        <begin position="588"/>
        <end position="630"/>
    </location>
</feature>
<dbReference type="Gene3D" id="2.130.10.10">
    <property type="entry name" value="YVTN repeat-like/Quinoprotein amine dehydrogenase"/>
    <property type="match status" value="1"/>
</dbReference>
<evidence type="ECO:0000256" key="6">
    <source>
        <dbReference type="PROSITE-ProRule" id="PRU00221"/>
    </source>
</evidence>
<dbReference type="InterPro" id="IPR001680">
    <property type="entry name" value="WD40_rpt"/>
</dbReference>
<dbReference type="CDD" id="cd00200">
    <property type="entry name" value="WD40"/>
    <property type="match status" value="1"/>
</dbReference>
<dbReference type="InterPro" id="IPR005674">
    <property type="entry name" value="CocE/Ser_esterase"/>
</dbReference>
<feature type="repeat" description="WD" evidence="6">
    <location>
        <begin position="631"/>
        <end position="672"/>
    </location>
</feature>
<evidence type="ECO:0000259" key="8">
    <source>
        <dbReference type="SMART" id="SM00939"/>
    </source>
</evidence>
<keyword evidence="10" id="KW-1185">Reference proteome</keyword>
<dbReference type="SUPFAM" id="SSF49785">
    <property type="entry name" value="Galactose-binding domain-like"/>
    <property type="match status" value="1"/>
</dbReference>
<dbReference type="PROSITE" id="PS50082">
    <property type="entry name" value="WD_REPEATS_2"/>
    <property type="match status" value="7"/>
</dbReference>
<dbReference type="PROSITE" id="PS00678">
    <property type="entry name" value="WD_REPEATS_1"/>
    <property type="match status" value="1"/>
</dbReference>
<feature type="domain" description="Xaa-Pro dipeptidyl-peptidase C-terminal" evidence="8">
    <location>
        <begin position="199"/>
        <end position="458"/>
    </location>
</feature>
<sequence length="983" mass="108527">MWKWVARGYAIINADVRGAGDSDGNLRWWGTGEAQDGYDLIEEIAAQPWCTGRVALAGNSWLAVSQWFIASEKPPHLTAIAPLEELSDVLRETVARGGPPNIGFVKLIQQSLPGRQQQEDIVQMFNKYPLCNAYWDDKRADLTKINVPAYILGSYSTNLHTLGSFRGFEEITHDKKWLTIHATQEWYDLYSEERTEDLAKFFDFYFRDVDNGWEQTAPVRLSTLGYNVPNEQFSLAAIPWTQRESKKLKLYLNPDQSMSASRPAANRSSTKLAYQADAPALNRDDDSGELIFKYKFLEKTIVAGPSKATLHLSAEKQDDLDVYVMLRKADAGGNLLQRINEPLSDLGVSSAEEVPSVSVLKYLGPQGILRASKRALAPELSTPWRPTLSHAANETVPPGSIVPLEVSLWPTGMIFEKGETLVLKISGHDMRLADFEILQGSFQFTTMSTAVPPPSKRQRREELERTTTQADVSAILPPDNGTFKARFVDSDGNQMTDVIEVPLSDATEKNVSLLLNTLLQRDRESFLPYRFRVHIPNSSIVVDTYPTDLLALLRSHGVANPFETTVTLAAEPQAVFKVQSVTRLAAKIPGHGQAILCAQFSPASSSLLATGSGDNTARLWDCETGTPKHTLKGHTGWVLGVSWSPDGSRLATCSMDGSVRIWDPASGKPLGEPLKGHNKPVLQLAWEPYHLWRDSTPRLASASKDGTVRVWIVNTGRTEHVLSGHKGSATCVRWGAGGAGTGLIYTGSHDKSVRVWDAVKGTLVHELKSHAHWVNHLALSTDFVLRTGYFDHTRDVPATEEGKRAKAKERFEKAAGAQGGGKIVEKVVSASDDFTMFLWDPVNEGKKPLARMLGHQKQVNHVTFSPDGMLVASCGFDNHTKLWSGRLYSVANANAIHDDSDGKFINTLRGHVAHVYQCAFSADSRLLVTCSRDNTLKVWNVRSCKLAEDLPGHDDEVYAVDWSPDGQKVGSGGKDKAVRLWRS</sequence>
<dbReference type="InterPro" id="IPR015943">
    <property type="entry name" value="WD40/YVTN_repeat-like_dom_sf"/>
</dbReference>
<dbReference type="NCBIfam" id="TIGR00976">
    <property type="entry name" value="CocE_NonD"/>
    <property type="match status" value="1"/>
</dbReference>
<dbReference type="InterPro" id="IPR013736">
    <property type="entry name" value="Xaa-Pro_dipept_C"/>
</dbReference>
<dbReference type="InterPro" id="IPR020472">
    <property type="entry name" value="WD40_PAC1"/>
</dbReference>
<dbReference type="InterPro" id="IPR008979">
    <property type="entry name" value="Galactose-bd-like_sf"/>
</dbReference>
<dbReference type="Gene3D" id="2.60.120.260">
    <property type="entry name" value="Galactose-binding domain-like"/>
    <property type="match status" value="1"/>
</dbReference>
<keyword evidence="2 6" id="KW-0853">WD repeat</keyword>
<feature type="repeat" description="WD" evidence="6">
    <location>
        <begin position="852"/>
        <end position="884"/>
    </location>
</feature>
<accession>A0AAD9SNF0</accession>
<comment type="subcellular location">
    <subcellularLocation>
        <location evidence="1">Nucleus</location>
        <location evidence="1">Nucleolus</location>
    </subcellularLocation>
</comment>
<dbReference type="PROSITE" id="PS50294">
    <property type="entry name" value="WD_REPEATS_REGION"/>
    <property type="match status" value="7"/>
</dbReference>
<evidence type="ECO:0000256" key="2">
    <source>
        <dbReference type="ARBA" id="ARBA00022574"/>
    </source>
</evidence>
<feature type="repeat" description="WD" evidence="6">
    <location>
        <begin position="722"/>
        <end position="766"/>
    </location>
</feature>
<dbReference type="GO" id="GO:0000027">
    <property type="term" value="P:ribosomal large subunit assembly"/>
    <property type="evidence" value="ECO:0007669"/>
    <property type="project" value="TreeGrafter"/>
</dbReference>
<evidence type="ECO:0000313" key="10">
    <source>
        <dbReference type="Proteomes" id="UP001265746"/>
    </source>
</evidence>
<keyword evidence="4" id="KW-0378">Hydrolase</keyword>
<reference evidence="9" key="1">
    <citation type="submission" date="2023-06" db="EMBL/GenBank/DDBJ databases">
        <authorList>
            <person name="Noh H."/>
        </authorList>
    </citation>
    <scope>NUCLEOTIDE SEQUENCE</scope>
    <source>
        <strain evidence="9">DUCC20226</strain>
    </source>
</reference>
<evidence type="ECO:0000256" key="3">
    <source>
        <dbReference type="ARBA" id="ARBA00022737"/>
    </source>
</evidence>
<feature type="repeat" description="WD" evidence="6">
    <location>
        <begin position="674"/>
        <end position="721"/>
    </location>
</feature>
<dbReference type="EMBL" id="JAUJFL010000002">
    <property type="protein sequence ID" value="KAK2611749.1"/>
    <property type="molecule type" value="Genomic_DNA"/>
</dbReference>
<dbReference type="SUPFAM" id="SSF50978">
    <property type="entry name" value="WD40 repeat-like"/>
    <property type="match status" value="1"/>
</dbReference>
<gene>
    <name evidence="9" type="ORF">N8I77_005073</name>
</gene>
<dbReference type="Gene3D" id="3.40.50.1820">
    <property type="entry name" value="alpha/beta hydrolase"/>
    <property type="match status" value="1"/>
</dbReference>
<proteinExistence type="predicted"/>
<evidence type="ECO:0000313" key="9">
    <source>
        <dbReference type="EMBL" id="KAK2611749.1"/>
    </source>
</evidence>
<dbReference type="AlphaFoldDB" id="A0AAD9SNF0"/>
<dbReference type="InterPro" id="IPR029058">
    <property type="entry name" value="AB_hydrolase_fold"/>
</dbReference>
<dbReference type="PANTHER" id="PTHR19848">
    <property type="entry name" value="WD40 REPEAT PROTEIN"/>
    <property type="match status" value="1"/>
</dbReference>
<dbReference type="GO" id="GO:0005730">
    <property type="term" value="C:nucleolus"/>
    <property type="evidence" value="ECO:0007669"/>
    <property type="project" value="UniProtKB-SubCell"/>
</dbReference>
<dbReference type="Pfam" id="PF00400">
    <property type="entry name" value="WD40"/>
    <property type="match status" value="7"/>
</dbReference>
<dbReference type="SUPFAM" id="SSF53474">
    <property type="entry name" value="alpha/beta-Hydrolases"/>
    <property type="match status" value="1"/>
</dbReference>
<dbReference type="SMART" id="SM00939">
    <property type="entry name" value="PepX_C"/>
    <property type="match status" value="1"/>
</dbReference>
<name>A0AAD9SNF0_PHOAM</name>
<dbReference type="GO" id="GO:0008239">
    <property type="term" value="F:dipeptidyl-peptidase activity"/>
    <property type="evidence" value="ECO:0007669"/>
    <property type="project" value="InterPro"/>
</dbReference>
<dbReference type="PANTHER" id="PTHR19848:SF0">
    <property type="entry name" value="NOTCHLESS PROTEIN HOMOLOG 1"/>
    <property type="match status" value="1"/>
</dbReference>
<dbReference type="Pfam" id="PF02129">
    <property type="entry name" value="Peptidase_S15"/>
    <property type="match status" value="1"/>
</dbReference>
<comment type="caution">
    <text evidence="9">The sequence shown here is derived from an EMBL/GenBank/DDBJ whole genome shotgun (WGS) entry which is preliminary data.</text>
</comment>
<feature type="repeat" description="WD" evidence="6">
    <location>
        <begin position="908"/>
        <end position="949"/>
    </location>
</feature>
<evidence type="ECO:0000256" key="1">
    <source>
        <dbReference type="ARBA" id="ARBA00004604"/>
    </source>
</evidence>
<dbReference type="InterPro" id="IPR000383">
    <property type="entry name" value="Xaa-Pro-like_dom"/>
</dbReference>
<organism evidence="9 10">
    <name type="scientific">Phomopsis amygdali</name>
    <name type="common">Fusicoccum amygdali</name>
    <dbReference type="NCBI Taxonomy" id="1214568"/>
    <lineage>
        <taxon>Eukaryota</taxon>
        <taxon>Fungi</taxon>
        <taxon>Dikarya</taxon>
        <taxon>Ascomycota</taxon>
        <taxon>Pezizomycotina</taxon>
        <taxon>Sordariomycetes</taxon>
        <taxon>Sordariomycetidae</taxon>
        <taxon>Diaporthales</taxon>
        <taxon>Diaporthaceae</taxon>
        <taxon>Diaporthe</taxon>
    </lineage>
</organism>
<dbReference type="Pfam" id="PF08530">
    <property type="entry name" value="PepX_C"/>
    <property type="match status" value="1"/>
</dbReference>
<keyword evidence="3" id="KW-0677">Repeat</keyword>
<dbReference type="InterPro" id="IPR036322">
    <property type="entry name" value="WD40_repeat_dom_sf"/>
</dbReference>
<dbReference type="PRINTS" id="PR00320">
    <property type="entry name" value="GPROTEINBRPT"/>
</dbReference>
<dbReference type="Gene3D" id="1.10.3020.20">
    <property type="match status" value="1"/>
</dbReference>
<evidence type="ECO:0000256" key="7">
    <source>
        <dbReference type="SAM" id="MobiDB-lite"/>
    </source>
</evidence>
<dbReference type="Proteomes" id="UP001265746">
    <property type="component" value="Unassembled WGS sequence"/>
</dbReference>